<sequence length="1278" mass="142124">MRKTVIILLLFVIQVSFAQENNQVVINWSDDGYSITENVKVNVPYFKSDTYIYNEEKKTVLFTKKIKVNSFVDGETLKISNVVFETIGREKLGNLDVSSIPASLKATLENSQARDVNYGVLAFSPIIKEGGLFKRVKSLSYSFALSNTDKNIRIAYTVNAIENSVLKTGNWRRFYVEKSGVYKITKSFLSELGIDVNADPRTIKVYGNGGRMIPLTNSVPYPNDLAENAIYFNGEQDGVFNDADYILFYAEGVDNWNKDSETHLNLYADRSYYYVTASGANGKRITPIAESPQAPDIVFTDYDEYQFHEVDKINIVRLGRKWFGEQFNIESDQSFSFSFPNMDVSKPVTVRVQAAAAAVVATSFRVKVNTQNLGDINFPAINSDGPVYAFENTLVAPLTTASTTIPVSLSYNDNGVPSAMGYLDYISLQAKSFLKGYGKQFRFAEDAVANSIGTCEYSFSNATAISQVWDITDIYNVTGKANNGQAQFSFKALMGEARKYIAIDNADIYTPQKDSNAFVGNQDLKGTIFQNSQGVFQNVDYIIVTPANLKSQADRLADFHRSYSALNVKVVTLENLYVEFSSGKQDIGAIRNFVKYVYENASTPGQRIKYLCLFGDASFDFKDRIPNNTNIVPIYQSLYSFSVGSSFISDDYFGLMDPSEGNMLSYQGLDVAVGRILASSLAQAEQLVTKVIDYHNEKSFGRWRNNLVMISDDVDKVSDASLQQDLDDIANTITAQKPFLNVKKIYADAYVQETTSGGQKYPKVREEFVNSFGQGALVFDYFGHGGEDGLSAERIFEKSDAINLSNRYKYPLFVTVTCEFTRFDNPYRPTAGEYVYWNPAGGAVSMVTTTRQIGQSTGSIFNSNLASNLFSYGSNNYVPVSEAVRLTKVASASTGNNVVFYIGDPALKLAIPKPKIILTKINNVPVSQPVDTLEALSFVKLSGEVVDEFNNPLPTYNGELAINVYDKEINRTTLGNDGIIIGGVVDKMNFTTMGETIFRGNASVANGQFEFGFVVPRDIKIPVGNGKVSFYAKNNLALQDQTGYDVSIKVGGLNENAVADNIGPKVRIYMNDESFVSGGITNQSPLFLAFLEDANGINTASGIGHDIIAYLDGDETKPYVLNDFYETELNDYTKGKLKFPFRNLALGLHTLTFKAWDVYNNLVTAELQFIVVGDETLTLTNVLNYPNPFVNHTEFWFTHNKPFEPLEVQVQVLTVTGKVVWTKNQMVTTDGFLSRDITWDGRDDFGDKIGKGVYIYKLTVRSTLSNKKTEKFEKLVIL</sequence>
<dbReference type="InterPro" id="IPR029030">
    <property type="entry name" value="Caspase-like_dom_sf"/>
</dbReference>
<dbReference type="InterPro" id="IPR001769">
    <property type="entry name" value="Gingipain"/>
</dbReference>
<dbReference type="Gene3D" id="3.40.50.10390">
    <property type="entry name" value="Gingipain r, domain 1"/>
    <property type="match status" value="1"/>
</dbReference>
<dbReference type="Pfam" id="PF01364">
    <property type="entry name" value="Peptidase_C25"/>
    <property type="match status" value="1"/>
</dbReference>
<dbReference type="GO" id="GO:0006508">
    <property type="term" value="P:proteolysis"/>
    <property type="evidence" value="ECO:0007669"/>
    <property type="project" value="InterPro"/>
</dbReference>
<dbReference type="InterPro" id="IPR029031">
    <property type="entry name" value="Gingipain_N_sf"/>
</dbReference>
<proteinExistence type="predicted"/>
<feature type="signal peptide" evidence="2">
    <location>
        <begin position="1"/>
        <end position="18"/>
    </location>
</feature>
<evidence type="ECO:0000313" key="4">
    <source>
        <dbReference type="EMBL" id="TGD56998.1"/>
    </source>
</evidence>
<evidence type="ECO:0000313" key="5">
    <source>
        <dbReference type="Proteomes" id="UP000297407"/>
    </source>
</evidence>
<dbReference type="Gene3D" id="2.60.40.4070">
    <property type="match status" value="1"/>
</dbReference>
<keyword evidence="5" id="KW-1185">Reference proteome</keyword>
<dbReference type="CDD" id="cd02258">
    <property type="entry name" value="Peptidase_C25_N"/>
    <property type="match status" value="1"/>
</dbReference>
<dbReference type="Gene3D" id="3.40.50.1460">
    <property type="match status" value="1"/>
</dbReference>
<evidence type="ECO:0000256" key="1">
    <source>
        <dbReference type="ARBA" id="ARBA00022729"/>
    </source>
</evidence>
<comment type="caution">
    <text evidence="4">The sequence shown here is derived from an EMBL/GenBank/DDBJ whole genome shotgun (WGS) entry which is preliminary data.</text>
</comment>
<dbReference type="SUPFAM" id="SSF52129">
    <property type="entry name" value="Caspase-like"/>
    <property type="match status" value="1"/>
</dbReference>
<reference evidence="4 5" key="1">
    <citation type="submission" date="2019-04" db="EMBL/GenBank/DDBJ databases">
        <title>Flavobacterium sp. strain DS2-A Genome sequencing and assembly.</title>
        <authorList>
            <person name="Kim I."/>
        </authorList>
    </citation>
    <scope>NUCLEOTIDE SEQUENCE [LARGE SCALE GENOMIC DNA]</scope>
    <source>
        <strain evidence="4 5">DS2-A</strain>
    </source>
</reference>
<dbReference type="GO" id="GO:0008234">
    <property type="term" value="F:cysteine-type peptidase activity"/>
    <property type="evidence" value="ECO:0007669"/>
    <property type="project" value="InterPro"/>
</dbReference>
<gene>
    <name evidence="4" type="primary">porU</name>
    <name evidence="4" type="ORF">E4635_12555</name>
</gene>
<name>A0A4Z0L4V5_9FLAO</name>
<dbReference type="Proteomes" id="UP000297407">
    <property type="component" value="Unassembled WGS sequence"/>
</dbReference>
<keyword evidence="1 2" id="KW-0732">Signal</keyword>
<accession>A0A4Z0L4V5</accession>
<evidence type="ECO:0000259" key="3">
    <source>
        <dbReference type="Pfam" id="PF01364"/>
    </source>
</evidence>
<dbReference type="EMBL" id="SRLH01000007">
    <property type="protein sequence ID" value="TGD56998.1"/>
    <property type="molecule type" value="Genomic_DNA"/>
</dbReference>
<dbReference type="NCBIfam" id="NF033707">
    <property type="entry name" value="T9SS_sortase"/>
    <property type="match status" value="1"/>
</dbReference>
<protein>
    <submittedName>
        <fullName evidence="4">Type IX secretion system sortase PorU</fullName>
    </submittedName>
</protein>
<organism evidence="4 5">
    <name type="scientific">Flavobacterium humi</name>
    <dbReference type="NCBI Taxonomy" id="2562683"/>
    <lineage>
        <taxon>Bacteria</taxon>
        <taxon>Pseudomonadati</taxon>
        <taxon>Bacteroidota</taxon>
        <taxon>Flavobacteriia</taxon>
        <taxon>Flavobacteriales</taxon>
        <taxon>Flavobacteriaceae</taxon>
        <taxon>Flavobacterium</taxon>
    </lineage>
</organism>
<dbReference type="AlphaFoldDB" id="A0A4Z0L4V5"/>
<feature type="chain" id="PRO_5021269221" evidence="2">
    <location>
        <begin position="19"/>
        <end position="1278"/>
    </location>
</feature>
<evidence type="ECO:0000256" key="2">
    <source>
        <dbReference type="SAM" id="SignalP"/>
    </source>
</evidence>
<feature type="domain" description="Gingipain" evidence="3">
    <location>
        <begin position="541"/>
        <end position="909"/>
    </location>
</feature>
<dbReference type="OrthoDB" id="9809780at2"/>
<dbReference type="RefSeq" id="WP_135527052.1">
    <property type="nucleotide sequence ID" value="NZ_SRLH01000007.1"/>
</dbReference>